<dbReference type="Proteomes" id="UP000006727">
    <property type="component" value="Chromosome 18"/>
</dbReference>
<reference evidence="2 4" key="1">
    <citation type="journal article" date="2008" name="Science">
        <title>The Physcomitrella genome reveals evolutionary insights into the conquest of land by plants.</title>
        <authorList>
            <person name="Rensing S."/>
            <person name="Lang D."/>
            <person name="Zimmer A."/>
            <person name="Terry A."/>
            <person name="Salamov A."/>
            <person name="Shapiro H."/>
            <person name="Nishiyama T."/>
            <person name="Perroud P.-F."/>
            <person name="Lindquist E."/>
            <person name="Kamisugi Y."/>
            <person name="Tanahashi T."/>
            <person name="Sakakibara K."/>
            <person name="Fujita T."/>
            <person name="Oishi K."/>
            <person name="Shin-I T."/>
            <person name="Kuroki Y."/>
            <person name="Toyoda A."/>
            <person name="Suzuki Y."/>
            <person name="Hashimoto A."/>
            <person name="Yamaguchi K."/>
            <person name="Sugano A."/>
            <person name="Kohara Y."/>
            <person name="Fujiyama A."/>
            <person name="Anterola A."/>
            <person name="Aoki S."/>
            <person name="Ashton N."/>
            <person name="Barbazuk W.B."/>
            <person name="Barker E."/>
            <person name="Bennetzen J."/>
            <person name="Bezanilla M."/>
            <person name="Blankenship R."/>
            <person name="Cho S.H."/>
            <person name="Dutcher S."/>
            <person name="Estelle M."/>
            <person name="Fawcett J.A."/>
            <person name="Gundlach H."/>
            <person name="Hanada K."/>
            <person name="Heyl A."/>
            <person name="Hicks K.A."/>
            <person name="Hugh J."/>
            <person name="Lohr M."/>
            <person name="Mayer K."/>
            <person name="Melkozernov A."/>
            <person name="Murata T."/>
            <person name="Nelson D."/>
            <person name="Pils B."/>
            <person name="Prigge M."/>
            <person name="Reiss B."/>
            <person name="Renner T."/>
            <person name="Rombauts S."/>
            <person name="Rushton P."/>
            <person name="Sanderfoot A."/>
            <person name="Schween G."/>
            <person name="Shiu S.-H."/>
            <person name="Stueber K."/>
            <person name="Theodoulou F.L."/>
            <person name="Tu H."/>
            <person name="Van de Peer Y."/>
            <person name="Verrier P.J."/>
            <person name="Waters E."/>
            <person name="Wood A."/>
            <person name="Yang L."/>
            <person name="Cove D."/>
            <person name="Cuming A."/>
            <person name="Hasebe M."/>
            <person name="Lucas S."/>
            <person name="Mishler D.B."/>
            <person name="Reski R."/>
            <person name="Grigoriev I."/>
            <person name="Quatrano R.S."/>
            <person name="Boore J.L."/>
        </authorList>
    </citation>
    <scope>NUCLEOTIDE SEQUENCE [LARGE SCALE GENOMIC DNA]</scope>
    <source>
        <strain evidence="3 4">cv. Gransden 2004</strain>
    </source>
</reference>
<dbReference type="AlphaFoldDB" id="A0A2K1J0U7"/>
<evidence type="ECO:0000313" key="4">
    <source>
        <dbReference type="Proteomes" id="UP000006727"/>
    </source>
</evidence>
<protein>
    <submittedName>
        <fullName evidence="2 3">Uncharacterized protein</fullName>
    </submittedName>
</protein>
<feature type="transmembrane region" description="Helical" evidence="1">
    <location>
        <begin position="39"/>
        <end position="58"/>
    </location>
</feature>
<dbReference type="EnsemblPlants" id="Pp3c18_12620V3.1">
    <property type="protein sequence ID" value="PAC:32982444.CDS.1"/>
    <property type="gene ID" value="Pp3c18_12620"/>
</dbReference>
<proteinExistence type="predicted"/>
<keyword evidence="4" id="KW-1185">Reference proteome</keyword>
<dbReference type="Gramene" id="Pp3c18_12620V3.1">
    <property type="protein sequence ID" value="PAC:32982444.CDS.1"/>
    <property type="gene ID" value="Pp3c18_12620"/>
</dbReference>
<evidence type="ECO:0000313" key="2">
    <source>
        <dbReference type="EMBL" id="PNR35150.1"/>
    </source>
</evidence>
<keyword evidence="1" id="KW-0472">Membrane</keyword>
<accession>A0A2K1J0U7</accession>
<dbReference type="EMBL" id="ABEU02000018">
    <property type="protein sequence ID" value="PNR35150.1"/>
    <property type="molecule type" value="Genomic_DNA"/>
</dbReference>
<reference evidence="2 4" key="2">
    <citation type="journal article" date="2018" name="Plant J.">
        <title>The Physcomitrella patens chromosome-scale assembly reveals moss genome structure and evolution.</title>
        <authorList>
            <person name="Lang D."/>
            <person name="Ullrich K.K."/>
            <person name="Murat F."/>
            <person name="Fuchs J."/>
            <person name="Jenkins J."/>
            <person name="Haas F.B."/>
            <person name="Piednoel M."/>
            <person name="Gundlach H."/>
            <person name="Van Bel M."/>
            <person name="Meyberg R."/>
            <person name="Vives C."/>
            <person name="Morata J."/>
            <person name="Symeonidi A."/>
            <person name="Hiss M."/>
            <person name="Muchero W."/>
            <person name="Kamisugi Y."/>
            <person name="Saleh O."/>
            <person name="Blanc G."/>
            <person name="Decker E.L."/>
            <person name="van Gessel N."/>
            <person name="Grimwood J."/>
            <person name="Hayes R.D."/>
            <person name="Graham S.W."/>
            <person name="Gunter L.E."/>
            <person name="McDaniel S.F."/>
            <person name="Hoernstein S.N.W."/>
            <person name="Larsson A."/>
            <person name="Li F.W."/>
            <person name="Perroud P.F."/>
            <person name="Phillips J."/>
            <person name="Ranjan P."/>
            <person name="Rokshar D.S."/>
            <person name="Rothfels C.J."/>
            <person name="Schneider L."/>
            <person name="Shu S."/>
            <person name="Stevenson D.W."/>
            <person name="Thummler F."/>
            <person name="Tillich M."/>
            <person name="Villarreal Aguilar J.C."/>
            <person name="Widiez T."/>
            <person name="Wong G.K."/>
            <person name="Wymore A."/>
            <person name="Zhang Y."/>
            <person name="Zimmer A.D."/>
            <person name="Quatrano R.S."/>
            <person name="Mayer K.F.X."/>
            <person name="Goodstein D."/>
            <person name="Casacuberta J.M."/>
            <person name="Vandepoele K."/>
            <person name="Reski R."/>
            <person name="Cuming A.C."/>
            <person name="Tuskan G.A."/>
            <person name="Maumus F."/>
            <person name="Salse J."/>
            <person name="Schmutz J."/>
            <person name="Rensing S.A."/>
        </authorList>
    </citation>
    <scope>NUCLEOTIDE SEQUENCE [LARGE SCALE GENOMIC DNA]</scope>
    <source>
        <strain evidence="3 4">cv. Gransden 2004</strain>
    </source>
</reference>
<evidence type="ECO:0000256" key="1">
    <source>
        <dbReference type="SAM" id="Phobius"/>
    </source>
</evidence>
<dbReference type="InParanoid" id="A0A2K1J0U7"/>
<reference evidence="3" key="3">
    <citation type="submission" date="2020-12" db="UniProtKB">
        <authorList>
            <consortium name="EnsemblPlants"/>
        </authorList>
    </citation>
    <scope>IDENTIFICATION</scope>
</reference>
<keyword evidence="1" id="KW-0812">Transmembrane</keyword>
<name>A0A2K1J0U7_PHYPA</name>
<evidence type="ECO:0000313" key="3">
    <source>
        <dbReference type="EnsemblPlants" id="PAC:32982444.CDS.1"/>
    </source>
</evidence>
<organism evidence="2">
    <name type="scientific">Physcomitrium patens</name>
    <name type="common">Spreading-leaved earth moss</name>
    <name type="synonym">Physcomitrella patens</name>
    <dbReference type="NCBI Taxonomy" id="3218"/>
    <lineage>
        <taxon>Eukaryota</taxon>
        <taxon>Viridiplantae</taxon>
        <taxon>Streptophyta</taxon>
        <taxon>Embryophyta</taxon>
        <taxon>Bryophyta</taxon>
        <taxon>Bryophytina</taxon>
        <taxon>Bryopsida</taxon>
        <taxon>Funariidae</taxon>
        <taxon>Funariales</taxon>
        <taxon>Funariaceae</taxon>
        <taxon>Physcomitrium</taxon>
    </lineage>
</organism>
<keyword evidence="1" id="KW-1133">Transmembrane helix</keyword>
<gene>
    <name evidence="2" type="ORF">PHYPA_023049</name>
</gene>
<sequence>MLVLVLRHRGAAATEVSAALGSRTGAAGISGFLHGVQRVIPVLVLFLFCFVLFFFFPFNSASTMQRCRQFFVLGRVLRLFPIVEWL</sequence>